<dbReference type="Pfam" id="PF10988">
    <property type="entry name" value="DUF2807"/>
    <property type="match status" value="1"/>
</dbReference>
<dbReference type="Gene3D" id="2.160.20.120">
    <property type="match status" value="1"/>
</dbReference>
<feature type="domain" description="Putative auto-transporter adhesin head GIN" evidence="1">
    <location>
        <begin position="25"/>
        <end position="230"/>
    </location>
</feature>
<dbReference type="RefSeq" id="WP_140193072.1">
    <property type="nucleotide sequence ID" value="NZ_CP065915.1"/>
</dbReference>
<evidence type="ECO:0000259" key="1">
    <source>
        <dbReference type="Pfam" id="PF10988"/>
    </source>
</evidence>
<dbReference type="Proteomes" id="UP000314011">
    <property type="component" value="Unassembled WGS sequence"/>
</dbReference>
<organism evidence="2 3">
    <name type="scientific">Pelagovum pacificum</name>
    <dbReference type="NCBI Taxonomy" id="2588711"/>
    <lineage>
        <taxon>Bacteria</taxon>
        <taxon>Pseudomonadati</taxon>
        <taxon>Pseudomonadota</taxon>
        <taxon>Alphaproteobacteria</taxon>
        <taxon>Rhodobacterales</taxon>
        <taxon>Paracoccaceae</taxon>
        <taxon>Pelagovum</taxon>
    </lineage>
</organism>
<dbReference type="AlphaFoldDB" id="A0A5C5GDY9"/>
<keyword evidence="3" id="KW-1185">Reference proteome</keyword>
<evidence type="ECO:0000313" key="3">
    <source>
        <dbReference type="Proteomes" id="UP000314011"/>
    </source>
</evidence>
<evidence type="ECO:0000313" key="2">
    <source>
        <dbReference type="EMBL" id="TNY32394.1"/>
    </source>
</evidence>
<proteinExistence type="predicted"/>
<name>A0A5C5GDY9_9RHOB</name>
<protein>
    <recommendedName>
        <fullName evidence="1">Putative auto-transporter adhesin head GIN domain-containing protein</fullName>
    </recommendedName>
</protein>
<dbReference type="EMBL" id="VFFF01000001">
    <property type="protein sequence ID" value="TNY32394.1"/>
    <property type="molecule type" value="Genomic_DNA"/>
</dbReference>
<accession>A0A5C5GDY9</accession>
<sequence length="248" mass="25857">MFHNATMPSGGAGCAPETWVYDEEDFTRVDIDCGLVVRLVPGPFNITAEGAGRRLRDLQIVRQDDTLVVRRTFRGIAGSVGAKLTGNPVVRVTIAMPVLEAVEARRGCSVSSAVPAAWTLAAHAGAGSRLDLGRVRTERVDLTATAGGRITGEVRADRVLTRSDLAGTVDVSGLATQLQIEASLGGVVKADELDVSRVELRASSGAALSVTARDRISGQATSGARIIASGPAHPEVRLASGARIVPRT</sequence>
<reference evidence="2 3" key="1">
    <citation type="submission" date="2019-06" db="EMBL/GenBank/DDBJ databases">
        <title>Genome of new Rhodobacteraceae sp. SM1903.</title>
        <authorList>
            <person name="Ren X."/>
        </authorList>
    </citation>
    <scope>NUCLEOTIDE SEQUENCE [LARGE SCALE GENOMIC DNA]</scope>
    <source>
        <strain evidence="2 3">SM1903</strain>
    </source>
</reference>
<comment type="caution">
    <text evidence="2">The sequence shown here is derived from an EMBL/GenBank/DDBJ whole genome shotgun (WGS) entry which is preliminary data.</text>
</comment>
<dbReference type="InterPro" id="IPR021255">
    <property type="entry name" value="DUF2807"/>
</dbReference>
<gene>
    <name evidence="2" type="ORF">FHY64_03620</name>
</gene>